<evidence type="ECO:0000256" key="6">
    <source>
        <dbReference type="ARBA" id="ARBA00023315"/>
    </source>
</evidence>
<dbReference type="GO" id="GO:0004758">
    <property type="term" value="F:serine C-palmitoyltransferase activity"/>
    <property type="evidence" value="ECO:0007669"/>
    <property type="project" value="UniProtKB-EC"/>
</dbReference>
<evidence type="ECO:0000256" key="8">
    <source>
        <dbReference type="RuleBase" id="RU003693"/>
    </source>
</evidence>
<evidence type="ECO:0000256" key="5">
    <source>
        <dbReference type="ARBA" id="ARBA00022898"/>
    </source>
</evidence>
<gene>
    <name evidence="10" type="ORF">ONB1V03_LOCUS6511</name>
</gene>
<dbReference type="InterPro" id="IPR015422">
    <property type="entry name" value="PyrdxlP-dep_Trfase_small"/>
</dbReference>
<dbReference type="Gene3D" id="3.90.1150.10">
    <property type="entry name" value="Aspartate Aminotransferase, domain 1"/>
    <property type="match status" value="1"/>
</dbReference>
<accession>A0A7R9LU12</accession>
<sequence>MYDNSRPKAPFHMNFIENDTKSEESYTQRLYTKFYGFYYRNIIWRFMDRLAHPICSVAGETISIMERHFSKFNRSFKLTGRVYNAINFGSYNYLGYAQTTGHITDSVDNTIKQLGVGVCSTATELGRQQIYCDLETLVAKYLDTEDAIVYGMGFATNAYTMSALFGKGCLVLSDEHNHSSIALGCKTSGAHIQVFKHNDMTHLERIVRHSIVSGQPRTGRAWRKIVVIMEGIYSMEGTIVNLPEVLRIKKQYKLYLYLDEAHSIGAIGARGRGVCDYYGCDPRDVDILMGTFTKSFAAAGGYLAGNAHTIAYLRCQTAAFHYACPMAPPVAQQIISVLTELYYNQNDSHTRLKSLHENTVYFRQKLKQLGYHLDGNDDSPVVPLMVLSNTSTGVRNSDNRSCLSGHFTTGCKNKTVCQCLTYQSYD</sequence>
<dbReference type="Gene3D" id="3.40.640.10">
    <property type="entry name" value="Type I PLP-dependent aspartate aminotransferase-like (Major domain)"/>
    <property type="match status" value="1"/>
</dbReference>
<dbReference type="GO" id="GO:0017059">
    <property type="term" value="C:serine palmitoyltransferase complex"/>
    <property type="evidence" value="ECO:0007669"/>
    <property type="project" value="TreeGrafter"/>
</dbReference>
<keyword evidence="4" id="KW-0808">Transferase</keyword>
<dbReference type="Proteomes" id="UP000728032">
    <property type="component" value="Unassembled WGS sequence"/>
</dbReference>
<dbReference type="OrthoDB" id="65434at2759"/>
<reference evidence="10" key="1">
    <citation type="submission" date="2020-11" db="EMBL/GenBank/DDBJ databases">
        <authorList>
            <person name="Tran Van P."/>
        </authorList>
    </citation>
    <scope>NUCLEOTIDE SEQUENCE</scope>
</reference>
<feature type="domain" description="Aminotransferase class I/classII large" evidence="9">
    <location>
        <begin position="85"/>
        <end position="390"/>
    </location>
</feature>
<dbReference type="InterPro" id="IPR050087">
    <property type="entry name" value="AON_synthase_class-II"/>
</dbReference>
<protein>
    <recommendedName>
        <fullName evidence="3">serine C-palmitoyltransferase</fullName>
        <ecNumber evidence="3">2.3.1.50</ecNumber>
    </recommendedName>
</protein>
<dbReference type="InterPro" id="IPR015421">
    <property type="entry name" value="PyrdxlP-dep_Trfase_major"/>
</dbReference>
<comment type="cofactor">
    <cofactor evidence="1 8">
        <name>pyridoxal 5'-phosphate</name>
        <dbReference type="ChEBI" id="CHEBI:597326"/>
    </cofactor>
</comment>
<dbReference type="AlphaFoldDB" id="A0A7R9LU12"/>
<dbReference type="EMBL" id="CAJPVJ010002941">
    <property type="protein sequence ID" value="CAG2166996.1"/>
    <property type="molecule type" value="Genomic_DNA"/>
</dbReference>
<dbReference type="PANTHER" id="PTHR13693:SF3">
    <property type="entry name" value="LD36009P"/>
    <property type="match status" value="1"/>
</dbReference>
<dbReference type="GO" id="GO:0030170">
    <property type="term" value="F:pyridoxal phosphate binding"/>
    <property type="evidence" value="ECO:0007669"/>
    <property type="project" value="InterPro"/>
</dbReference>
<comment type="catalytic activity">
    <reaction evidence="7">
        <text>L-serine + hexadecanoyl-CoA + H(+) = 3-oxosphinganine + CO2 + CoA</text>
        <dbReference type="Rhea" id="RHEA:14761"/>
        <dbReference type="ChEBI" id="CHEBI:15378"/>
        <dbReference type="ChEBI" id="CHEBI:16526"/>
        <dbReference type="ChEBI" id="CHEBI:33384"/>
        <dbReference type="ChEBI" id="CHEBI:57287"/>
        <dbReference type="ChEBI" id="CHEBI:57379"/>
        <dbReference type="ChEBI" id="CHEBI:58299"/>
        <dbReference type="EC" id="2.3.1.50"/>
    </reaction>
</comment>
<evidence type="ECO:0000313" key="10">
    <source>
        <dbReference type="EMBL" id="CAD7647941.1"/>
    </source>
</evidence>
<dbReference type="InterPro" id="IPR015424">
    <property type="entry name" value="PyrdxlP-dep_Trfase"/>
</dbReference>
<evidence type="ECO:0000259" key="9">
    <source>
        <dbReference type="Pfam" id="PF00155"/>
    </source>
</evidence>
<name>A0A7R9LU12_9ACAR</name>
<dbReference type="GO" id="GO:0046512">
    <property type="term" value="P:sphingosine biosynthetic process"/>
    <property type="evidence" value="ECO:0007669"/>
    <property type="project" value="TreeGrafter"/>
</dbReference>
<keyword evidence="11" id="KW-1185">Reference proteome</keyword>
<evidence type="ECO:0000256" key="1">
    <source>
        <dbReference type="ARBA" id="ARBA00001933"/>
    </source>
</evidence>
<dbReference type="SUPFAM" id="SSF53383">
    <property type="entry name" value="PLP-dependent transferases"/>
    <property type="match status" value="1"/>
</dbReference>
<evidence type="ECO:0000313" key="11">
    <source>
        <dbReference type="Proteomes" id="UP000728032"/>
    </source>
</evidence>
<keyword evidence="5 8" id="KW-0663">Pyridoxal phosphate</keyword>
<dbReference type="GO" id="GO:0016020">
    <property type="term" value="C:membrane"/>
    <property type="evidence" value="ECO:0007669"/>
    <property type="project" value="GOC"/>
</dbReference>
<comment type="similarity">
    <text evidence="2 8">Belongs to the class-II pyridoxal-phosphate-dependent aminotransferase family.</text>
</comment>
<evidence type="ECO:0000256" key="4">
    <source>
        <dbReference type="ARBA" id="ARBA00022679"/>
    </source>
</evidence>
<proteinExistence type="inferred from homology"/>
<evidence type="ECO:0000256" key="7">
    <source>
        <dbReference type="ARBA" id="ARBA00048528"/>
    </source>
</evidence>
<dbReference type="PROSITE" id="PS00599">
    <property type="entry name" value="AA_TRANSFER_CLASS_2"/>
    <property type="match status" value="1"/>
</dbReference>
<dbReference type="PANTHER" id="PTHR13693">
    <property type="entry name" value="CLASS II AMINOTRANSFERASE/8-AMINO-7-OXONONANOATE SYNTHASE"/>
    <property type="match status" value="1"/>
</dbReference>
<organism evidence="10">
    <name type="scientific">Oppiella nova</name>
    <dbReference type="NCBI Taxonomy" id="334625"/>
    <lineage>
        <taxon>Eukaryota</taxon>
        <taxon>Metazoa</taxon>
        <taxon>Ecdysozoa</taxon>
        <taxon>Arthropoda</taxon>
        <taxon>Chelicerata</taxon>
        <taxon>Arachnida</taxon>
        <taxon>Acari</taxon>
        <taxon>Acariformes</taxon>
        <taxon>Sarcoptiformes</taxon>
        <taxon>Oribatida</taxon>
        <taxon>Brachypylina</taxon>
        <taxon>Oppioidea</taxon>
        <taxon>Oppiidae</taxon>
        <taxon>Oppiella</taxon>
    </lineage>
</organism>
<dbReference type="Pfam" id="PF00155">
    <property type="entry name" value="Aminotran_1_2"/>
    <property type="match status" value="1"/>
</dbReference>
<evidence type="ECO:0000256" key="2">
    <source>
        <dbReference type="ARBA" id="ARBA00008392"/>
    </source>
</evidence>
<dbReference type="InterPro" id="IPR001917">
    <property type="entry name" value="Aminotrans_II_pyridoxalP_BS"/>
</dbReference>
<dbReference type="EMBL" id="OC917766">
    <property type="protein sequence ID" value="CAD7647941.1"/>
    <property type="molecule type" value="Genomic_DNA"/>
</dbReference>
<dbReference type="GO" id="GO:0046513">
    <property type="term" value="P:ceramide biosynthetic process"/>
    <property type="evidence" value="ECO:0007669"/>
    <property type="project" value="TreeGrafter"/>
</dbReference>
<keyword evidence="6" id="KW-0012">Acyltransferase</keyword>
<dbReference type="EC" id="2.3.1.50" evidence="3"/>
<evidence type="ECO:0000256" key="3">
    <source>
        <dbReference type="ARBA" id="ARBA00013220"/>
    </source>
</evidence>
<dbReference type="InterPro" id="IPR004839">
    <property type="entry name" value="Aminotransferase_I/II_large"/>
</dbReference>